<dbReference type="AlphaFoldDB" id="A0AAD6SJN2"/>
<keyword evidence="3" id="KW-1185">Reference proteome</keyword>
<organism evidence="2 3">
    <name type="scientific">Mycena alexandri</name>
    <dbReference type="NCBI Taxonomy" id="1745969"/>
    <lineage>
        <taxon>Eukaryota</taxon>
        <taxon>Fungi</taxon>
        <taxon>Dikarya</taxon>
        <taxon>Basidiomycota</taxon>
        <taxon>Agaricomycotina</taxon>
        <taxon>Agaricomycetes</taxon>
        <taxon>Agaricomycetidae</taxon>
        <taxon>Agaricales</taxon>
        <taxon>Marasmiineae</taxon>
        <taxon>Mycenaceae</taxon>
        <taxon>Mycena</taxon>
    </lineage>
</organism>
<reference evidence="2" key="1">
    <citation type="submission" date="2023-03" db="EMBL/GenBank/DDBJ databases">
        <title>Massive genome expansion in bonnet fungi (Mycena s.s.) driven by repeated elements and novel gene families across ecological guilds.</title>
        <authorList>
            <consortium name="Lawrence Berkeley National Laboratory"/>
            <person name="Harder C.B."/>
            <person name="Miyauchi S."/>
            <person name="Viragh M."/>
            <person name="Kuo A."/>
            <person name="Thoen E."/>
            <person name="Andreopoulos B."/>
            <person name="Lu D."/>
            <person name="Skrede I."/>
            <person name="Drula E."/>
            <person name="Henrissat B."/>
            <person name="Morin E."/>
            <person name="Kohler A."/>
            <person name="Barry K."/>
            <person name="LaButti K."/>
            <person name="Morin E."/>
            <person name="Salamov A."/>
            <person name="Lipzen A."/>
            <person name="Mereny Z."/>
            <person name="Hegedus B."/>
            <person name="Baldrian P."/>
            <person name="Stursova M."/>
            <person name="Weitz H."/>
            <person name="Taylor A."/>
            <person name="Grigoriev I.V."/>
            <person name="Nagy L.G."/>
            <person name="Martin F."/>
            <person name="Kauserud H."/>
        </authorList>
    </citation>
    <scope>NUCLEOTIDE SEQUENCE</scope>
    <source>
        <strain evidence="2">CBHHK200</strain>
    </source>
</reference>
<dbReference type="EMBL" id="JARJCM010000110">
    <property type="protein sequence ID" value="KAJ7028650.1"/>
    <property type="molecule type" value="Genomic_DNA"/>
</dbReference>
<evidence type="ECO:0000313" key="2">
    <source>
        <dbReference type="EMBL" id="KAJ7028650.1"/>
    </source>
</evidence>
<evidence type="ECO:0000256" key="1">
    <source>
        <dbReference type="SAM" id="MobiDB-lite"/>
    </source>
</evidence>
<proteinExistence type="predicted"/>
<accession>A0AAD6SJN2</accession>
<feature type="region of interest" description="Disordered" evidence="1">
    <location>
        <begin position="1"/>
        <end position="24"/>
    </location>
</feature>
<dbReference type="Proteomes" id="UP001218188">
    <property type="component" value="Unassembled WGS sequence"/>
</dbReference>
<protein>
    <submittedName>
        <fullName evidence="2">Uncharacterized protein</fullName>
    </submittedName>
</protein>
<evidence type="ECO:0000313" key="3">
    <source>
        <dbReference type="Proteomes" id="UP001218188"/>
    </source>
</evidence>
<feature type="region of interest" description="Disordered" evidence="1">
    <location>
        <begin position="634"/>
        <end position="688"/>
    </location>
</feature>
<sequence length="767" mass="84719">MDDEPHSKPEFATESSLDDRGPLPHAYTSTFLSKSKRFVVSGGNFTNVNEPGPSQPPGIALDQSVLNAVPPSKSYHTHRGHTTMSAFFPNSKDFAVTGGTFTNTNQVAPRTPSDFRMIPIGDLNLLKEIRRAGGSLVVRHRKGGASMKKMYTTRIPGFQSTMTAAVFQGDGAEEQWRAEISRYLDIRHPNLFQLYGIASAGGLHATVFHDDLIPHGEILEKYGGAHFSTVFFWARMDTQFYDVDQYVSSISGRYLNWVEYMVWIRPSTSQLCIELMAPVHDYLELSPIESGIGPSDVSLFQLPEDSELIPSISLQAYHNACYFHLAQLHYFPISTNVSVKLASIRHFTGAEYENSSEFAFMSECGIDDRSWSTEDHMIDQMWNRLNGDEEGTSILENGWIRVNSANVVDGYRRRVYADALSCEPWLVQANHIFNALGVRSNFHEYALVGSIQYHLWLLGPLESLPPGYLFLCPLTEIQTELPGHVLIPACTAYWSRDPSGAECLSAGEAKNEGFPDIDCCMWAVAGSWDAGVYTGIRQFHEAKGFDPYSQELATKLGYPLYQVSCEGDDLSEPLQESNKEDDYSGSNGGNGFPHSDDQESGTEALRATVLAGDTEINTYEHEDFLSDLHQTDERNATTPLSTPPVNPLSGSTESAHNGRKRSYPAAFRDEEYGNSDELADGQAPRSKRAPILSSGFLPREALSLDGIIPTSFASSSRVTPDNLCFSSNFLPSTVPLGELDDLVDPLRDLNAAEVDAVMILSQLGARS</sequence>
<gene>
    <name evidence="2" type="ORF">C8F04DRAFT_1290653</name>
</gene>
<name>A0AAD6SJN2_9AGAR</name>
<feature type="region of interest" description="Disordered" evidence="1">
    <location>
        <begin position="570"/>
        <end position="602"/>
    </location>
</feature>
<feature type="compositionally biased region" description="Basic and acidic residues" evidence="1">
    <location>
        <begin position="1"/>
        <end position="22"/>
    </location>
</feature>
<comment type="caution">
    <text evidence="2">The sequence shown here is derived from an EMBL/GenBank/DDBJ whole genome shotgun (WGS) entry which is preliminary data.</text>
</comment>